<evidence type="ECO:0000256" key="1">
    <source>
        <dbReference type="ARBA" id="ARBA00004236"/>
    </source>
</evidence>
<gene>
    <name evidence="25" type="ORF">LUZ62_036863</name>
</gene>
<evidence type="ECO:0000256" key="13">
    <source>
        <dbReference type="ARBA" id="ARBA00022777"/>
    </source>
</evidence>
<dbReference type="FunFam" id="3.30.200.20:FF:000112">
    <property type="entry name" value="Lectin-domain containing receptor kinase A4.3"/>
    <property type="match status" value="1"/>
</dbReference>
<proteinExistence type="inferred from homology"/>
<feature type="chain" id="PRO_5043888501" description="non-specific serine/threonine protein kinase" evidence="23">
    <location>
        <begin position="20"/>
        <end position="659"/>
    </location>
</feature>
<keyword evidence="15 22" id="KW-1133">Transmembrane helix</keyword>
<keyword evidence="18" id="KW-0325">Glycoprotein</keyword>
<dbReference type="GO" id="GO:0005524">
    <property type="term" value="F:ATP binding"/>
    <property type="evidence" value="ECO:0007669"/>
    <property type="project" value="UniProtKB-UniRule"/>
</dbReference>
<dbReference type="InterPro" id="IPR008271">
    <property type="entry name" value="Ser/Thr_kinase_AS"/>
</dbReference>
<evidence type="ECO:0000256" key="5">
    <source>
        <dbReference type="ARBA" id="ARBA00012513"/>
    </source>
</evidence>
<comment type="subcellular location">
    <subcellularLocation>
        <location evidence="1">Cell membrane</location>
    </subcellularLocation>
    <subcellularLocation>
        <location evidence="2">Membrane</location>
        <topology evidence="2">Single-pass type I membrane protein</topology>
    </subcellularLocation>
</comment>
<keyword evidence="8" id="KW-0808">Transferase</keyword>
<dbReference type="InterPro" id="IPR050528">
    <property type="entry name" value="L-type_Lectin-RKs"/>
</dbReference>
<evidence type="ECO:0000256" key="21">
    <source>
        <dbReference type="PROSITE-ProRule" id="PRU10141"/>
    </source>
</evidence>
<dbReference type="SUPFAM" id="SSF49899">
    <property type="entry name" value="Concanavalin A-like lectins/glucanases"/>
    <property type="match status" value="1"/>
</dbReference>
<feature type="binding site" evidence="21">
    <location>
        <position position="371"/>
    </location>
    <ligand>
        <name>ATP</name>
        <dbReference type="ChEBI" id="CHEBI:30616"/>
    </ligand>
</feature>
<reference evidence="25" key="1">
    <citation type="submission" date="2022-08" db="EMBL/GenBank/DDBJ databases">
        <authorList>
            <person name="Marques A."/>
        </authorList>
    </citation>
    <scope>NUCLEOTIDE SEQUENCE</scope>
    <source>
        <strain evidence="25">RhyPub2mFocal</strain>
        <tissue evidence="25">Leaves</tissue>
    </source>
</reference>
<keyword evidence="16 22" id="KW-0472">Membrane</keyword>
<evidence type="ECO:0000256" key="16">
    <source>
        <dbReference type="ARBA" id="ARBA00023136"/>
    </source>
</evidence>
<keyword evidence="9 22" id="KW-0812">Transmembrane</keyword>
<comment type="similarity">
    <text evidence="4">In the C-terminal section; belongs to the protein kinase superfamily. Ser/Thr protein kinase family.</text>
</comment>
<accession>A0AAV8EWR3</accession>
<feature type="transmembrane region" description="Helical" evidence="22">
    <location>
        <begin position="286"/>
        <end position="307"/>
    </location>
</feature>
<dbReference type="InterPro" id="IPR001220">
    <property type="entry name" value="Legume_lectin_dom"/>
</dbReference>
<dbReference type="EMBL" id="JAMFTS010000002">
    <property type="protein sequence ID" value="KAJ4785617.1"/>
    <property type="molecule type" value="Genomic_DNA"/>
</dbReference>
<dbReference type="CDD" id="cd14066">
    <property type="entry name" value="STKc_IRAK"/>
    <property type="match status" value="1"/>
</dbReference>
<dbReference type="EC" id="2.7.11.1" evidence="5"/>
<evidence type="ECO:0000256" key="23">
    <source>
        <dbReference type="SAM" id="SignalP"/>
    </source>
</evidence>
<keyword evidence="11" id="KW-0430">Lectin</keyword>
<feature type="domain" description="Protein kinase" evidence="24">
    <location>
        <begin position="341"/>
        <end position="617"/>
    </location>
</feature>
<evidence type="ECO:0000256" key="22">
    <source>
        <dbReference type="SAM" id="Phobius"/>
    </source>
</evidence>
<keyword evidence="14 21" id="KW-0067">ATP-binding</keyword>
<comment type="catalytic activity">
    <reaction evidence="20">
        <text>L-seryl-[protein] + ATP = O-phospho-L-seryl-[protein] + ADP + H(+)</text>
        <dbReference type="Rhea" id="RHEA:17989"/>
        <dbReference type="Rhea" id="RHEA-COMP:9863"/>
        <dbReference type="Rhea" id="RHEA-COMP:11604"/>
        <dbReference type="ChEBI" id="CHEBI:15378"/>
        <dbReference type="ChEBI" id="CHEBI:29999"/>
        <dbReference type="ChEBI" id="CHEBI:30616"/>
        <dbReference type="ChEBI" id="CHEBI:83421"/>
        <dbReference type="ChEBI" id="CHEBI:456216"/>
        <dbReference type="EC" id="2.7.11.1"/>
    </reaction>
    <physiologicalReaction direction="left-to-right" evidence="20">
        <dbReference type="Rhea" id="RHEA:17990"/>
    </physiologicalReaction>
</comment>
<keyword evidence="10 23" id="KW-0732">Signal</keyword>
<comment type="similarity">
    <text evidence="3">In the N-terminal section; belongs to the leguminous lectin family.</text>
</comment>
<dbReference type="FunFam" id="2.60.120.200:FF:000051">
    <property type="entry name" value="L-type lectin-domain containing receptor kinase V.9"/>
    <property type="match status" value="1"/>
</dbReference>
<keyword evidence="7" id="KW-0723">Serine/threonine-protein kinase</keyword>
<dbReference type="FunFam" id="1.10.510.10:FF:000517">
    <property type="entry name" value="Putative receptor kinase Lecrk"/>
    <property type="match status" value="1"/>
</dbReference>
<evidence type="ECO:0000256" key="4">
    <source>
        <dbReference type="ARBA" id="ARBA00010217"/>
    </source>
</evidence>
<evidence type="ECO:0000259" key="24">
    <source>
        <dbReference type="PROSITE" id="PS50011"/>
    </source>
</evidence>
<dbReference type="InterPro" id="IPR011009">
    <property type="entry name" value="Kinase-like_dom_sf"/>
</dbReference>
<comment type="catalytic activity">
    <reaction evidence="19">
        <text>L-threonyl-[protein] + ATP = O-phospho-L-threonyl-[protein] + ADP + H(+)</text>
        <dbReference type="Rhea" id="RHEA:46608"/>
        <dbReference type="Rhea" id="RHEA-COMP:11060"/>
        <dbReference type="Rhea" id="RHEA-COMP:11605"/>
        <dbReference type="ChEBI" id="CHEBI:15378"/>
        <dbReference type="ChEBI" id="CHEBI:30013"/>
        <dbReference type="ChEBI" id="CHEBI:30616"/>
        <dbReference type="ChEBI" id="CHEBI:61977"/>
        <dbReference type="ChEBI" id="CHEBI:456216"/>
        <dbReference type="EC" id="2.7.11.1"/>
    </reaction>
    <physiologicalReaction direction="left-to-right" evidence="19">
        <dbReference type="Rhea" id="RHEA:46609"/>
    </physiologicalReaction>
</comment>
<evidence type="ECO:0000256" key="17">
    <source>
        <dbReference type="ARBA" id="ARBA00023170"/>
    </source>
</evidence>
<dbReference type="InterPro" id="IPR013320">
    <property type="entry name" value="ConA-like_dom_sf"/>
</dbReference>
<evidence type="ECO:0000313" key="25">
    <source>
        <dbReference type="EMBL" id="KAJ4785617.1"/>
    </source>
</evidence>
<keyword evidence="13 25" id="KW-0418">Kinase</keyword>
<evidence type="ECO:0000256" key="2">
    <source>
        <dbReference type="ARBA" id="ARBA00004479"/>
    </source>
</evidence>
<dbReference type="GO" id="GO:1901001">
    <property type="term" value="P:negative regulation of response to salt stress"/>
    <property type="evidence" value="ECO:0007669"/>
    <property type="project" value="UniProtKB-ARBA"/>
</dbReference>
<feature type="signal peptide" evidence="23">
    <location>
        <begin position="1"/>
        <end position="19"/>
    </location>
</feature>
<dbReference type="Gene3D" id="1.10.510.10">
    <property type="entry name" value="Transferase(Phosphotransferase) domain 1"/>
    <property type="match status" value="1"/>
</dbReference>
<evidence type="ECO:0000256" key="7">
    <source>
        <dbReference type="ARBA" id="ARBA00022527"/>
    </source>
</evidence>
<sequence>MFMKIFSLSIFLLLEFTFSTNLTGEFTFNGFNQANLTLDGSAYIQSNGLLQLTYTPQTKGHAFLPMPVHFGNTISSFSTTFVFAIVSAYADLSGHGIAFLISPTTNLSSALPSQYMGLFNIQNNGNSTNHIFAVELDTIYSSEFQDINDNHVGIDINSLKSSQSHTAGYYDDKSGSFQNLTLMSHKKMQAWVEYDSQEKRIDVTLSPIGMSKPSKPLLSYDFNLSTVLINNSMYIGFSSSTGTVHTSHYILGWSFMLNGVAPSIDLSKLPKVPTSIVKGRSKIPQIVLPIASASSVLMLVVLVFLYMKSWFKYAELREDWEDEFGPHRFTYKDLHQATNGFKEKELLGTGGFGRVYRGVLPVSKLEVAVKKVSHESRDGTKQFIAEVVSIGQLRHRNLVQLLGYCRRKKELLLVYDYMPNGSLDKYLYSQEKPALNWTQRFNIIKGVASSLLYLHEESEQVVVHRDVKASNVLLDSELNGRLGDFGLARLYDHGTDPQTTHVVGTMGYLSPELVRSGKATPLTDVFAFGAFILEVVCARRPIESGAQGDQIILVDLVIQHWQSGLLPDIADPRLGEWYETEELEMVLKLGLLCSHPVPTAQPSMRQVMQYLDGDAPLPDLSTTYMSFNMLGMLQNEGLDSYVMPYLTTTTSFSSVLSGR</sequence>
<keyword evidence="12 21" id="KW-0547">Nucleotide-binding</keyword>
<dbReference type="GO" id="GO:0005886">
    <property type="term" value="C:plasma membrane"/>
    <property type="evidence" value="ECO:0007669"/>
    <property type="project" value="UniProtKB-SubCell"/>
</dbReference>
<dbReference type="Pfam" id="PF00139">
    <property type="entry name" value="Lectin_legB"/>
    <property type="match status" value="1"/>
</dbReference>
<protein>
    <recommendedName>
        <fullName evidence="5">non-specific serine/threonine protein kinase</fullName>
        <ecNumber evidence="5">2.7.11.1</ecNumber>
    </recommendedName>
</protein>
<dbReference type="PROSITE" id="PS00107">
    <property type="entry name" value="PROTEIN_KINASE_ATP"/>
    <property type="match status" value="1"/>
</dbReference>
<evidence type="ECO:0000256" key="15">
    <source>
        <dbReference type="ARBA" id="ARBA00022989"/>
    </source>
</evidence>
<keyword evidence="6" id="KW-1003">Cell membrane</keyword>
<evidence type="ECO:0000313" key="26">
    <source>
        <dbReference type="Proteomes" id="UP001140206"/>
    </source>
</evidence>
<evidence type="ECO:0000256" key="12">
    <source>
        <dbReference type="ARBA" id="ARBA00022741"/>
    </source>
</evidence>
<dbReference type="PANTHER" id="PTHR27007">
    <property type="match status" value="1"/>
</dbReference>
<evidence type="ECO:0000256" key="6">
    <source>
        <dbReference type="ARBA" id="ARBA00022475"/>
    </source>
</evidence>
<dbReference type="Gene3D" id="2.60.120.200">
    <property type="match status" value="1"/>
</dbReference>
<dbReference type="Gene3D" id="3.30.200.20">
    <property type="entry name" value="Phosphorylase Kinase, domain 1"/>
    <property type="match status" value="1"/>
</dbReference>
<keyword evidence="26" id="KW-1185">Reference proteome</keyword>
<evidence type="ECO:0000256" key="11">
    <source>
        <dbReference type="ARBA" id="ARBA00022734"/>
    </source>
</evidence>
<dbReference type="GO" id="GO:0004674">
    <property type="term" value="F:protein serine/threonine kinase activity"/>
    <property type="evidence" value="ECO:0007669"/>
    <property type="project" value="UniProtKB-KW"/>
</dbReference>
<evidence type="ECO:0000256" key="9">
    <source>
        <dbReference type="ARBA" id="ARBA00022692"/>
    </source>
</evidence>
<evidence type="ECO:0000256" key="10">
    <source>
        <dbReference type="ARBA" id="ARBA00022729"/>
    </source>
</evidence>
<evidence type="ECO:0000256" key="20">
    <source>
        <dbReference type="ARBA" id="ARBA00048977"/>
    </source>
</evidence>
<evidence type="ECO:0000256" key="3">
    <source>
        <dbReference type="ARBA" id="ARBA00008536"/>
    </source>
</evidence>
<dbReference type="InterPro" id="IPR017441">
    <property type="entry name" value="Protein_kinase_ATP_BS"/>
</dbReference>
<dbReference type="AlphaFoldDB" id="A0AAV8EWR3"/>
<evidence type="ECO:0000256" key="8">
    <source>
        <dbReference type="ARBA" id="ARBA00022679"/>
    </source>
</evidence>
<dbReference type="SUPFAM" id="SSF56112">
    <property type="entry name" value="Protein kinase-like (PK-like)"/>
    <property type="match status" value="1"/>
</dbReference>
<evidence type="ECO:0000256" key="19">
    <source>
        <dbReference type="ARBA" id="ARBA00048659"/>
    </source>
</evidence>
<dbReference type="CDD" id="cd06899">
    <property type="entry name" value="lectin_legume_LecRK_Arcelin_ConA"/>
    <property type="match status" value="1"/>
</dbReference>
<organism evidence="25 26">
    <name type="scientific">Rhynchospora pubera</name>
    <dbReference type="NCBI Taxonomy" id="906938"/>
    <lineage>
        <taxon>Eukaryota</taxon>
        <taxon>Viridiplantae</taxon>
        <taxon>Streptophyta</taxon>
        <taxon>Embryophyta</taxon>
        <taxon>Tracheophyta</taxon>
        <taxon>Spermatophyta</taxon>
        <taxon>Magnoliopsida</taxon>
        <taxon>Liliopsida</taxon>
        <taxon>Poales</taxon>
        <taxon>Cyperaceae</taxon>
        <taxon>Cyperoideae</taxon>
        <taxon>Rhynchosporeae</taxon>
        <taxon>Rhynchospora</taxon>
    </lineage>
</organism>
<evidence type="ECO:0000256" key="18">
    <source>
        <dbReference type="ARBA" id="ARBA00023180"/>
    </source>
</evidence>
<dbReference type="Pfam" id="PF00069">
    <property type="entry name" value="Pkinase"/>
    <property type="match status" value="1"/>
</dbReference>
<dbReference type="InterPro" id="IPR000719">
    <property type="entry name" value="Prot_kinase_dom"/>
</dbReference>
<name>A0AAV8EWR3_9POAL</name>
<dbReference type="GO" id="GO:0030246">
    <property type="term" value="F:carbohydrate binding"/>
    <property type="evidence" value="ECO:0007669"/>
    <property type="project" value="UniProtKB-KW"/>
</dbReference>
<dbReference type="PROSITE" id="PS50011">
    <property type="entry name" value="PROTEIN_KINASE_DOM"/>
    <property type="match status" value="1"/>
</dbReference>
<keyword evidence="17" id="KW-0675">Receptor</keyword>
<dbReference type="PROSITE" id="PS00108">
    <property type="entry name" value="PROTEIN_KINASE_ST"/>
    <property type="match status" value="1"/>
</dbReference>
<dbReference type="Proteomes" id="UP001140206">
    <property type="component" value="Chromosome 2"/>
</dbReference>
<dbReference type="SMART" id="SM00220">
    <property type="entry name" value="S_TKc"/>
    <property type="match status" value="1"/>
</dbReference>
<comment type="caution">
    <text evidence="25">The sequence shown here is derived from an EMBL/GenBank/DDBJ whole genome shotgun (WGS) entry which is preliminary data.</text>
</comment>
<evidence type="ECO:0000256" key="14">
    <source>
        <dbReference type="ARBA" id="ARBA00022840"/>
    </source>
</evidence>